<dbReference type="PANTHER" id="PTHR24078:SF576">
    <property type="entry name" value="AT19485P-RELATED"/>
    <property type="match status" value="1"/>
</dbReference>
<evidence type="ECO:0000259" key="2">
    <source>
        <dbReference type="PROSITE" id="PS50076"/>
    </source>
</evidence>
<dbReference type="Proteomes" id="UP001372834">
    <property type="component" value="Unassembled WGS sequence"/>
</dbReference>
<dbReference type="FunFam" id="2.60.260.20:FF:000013">
    <property type="entry name" value="DnaJ subfamily B member 11"/>
    <property type="match status" value="1"/>
</dbReference>
<dbReference type="CDD" id="cd06257">
    <property type="entry name" value="DnaJ"/>
    <property type="match status" value="1"/>
</dbReference>
<dbReference type="SUPFAM" id="SSF49493">
    <property type="entry name" value="HSP40/DnaJ peptide-binding domain"/>
    <property type="match status" value="2"/>
</dbReference>
<comment type="caution">
    <text evidence="3">The sequence shown here is derived from an EMBL/GenBank/DDBJ whole genome shotgun (WGS) entry which is preliminary data.</text>
</comment>
<dbReference type="PRINTS" id="PR00625">
    <property type="entry name" value="JDOMAIN"/>
</dbReference>
<dbReference type="GO" id="GO:0005829">
    <property type="term" value="C:cytosol"/>
    <property type="evidence" value="ECO:0007669"/>
    <property type="project" value="TreeGrafter"/>
</dbReference>
<dbReference type="InterPro" id="IPR051339">
    <property type="entry name" value="DnaJ_subfamily_B"/>
</dbReference>
<dbReference type="InterPro" id="IPR018253">
    <property type="entry name" value="DnaJ_domain_CS"/>
</dbReference>
<gene>
    <name evidence="3" type="ORF">RUM43_003839</name>
</gene>
<feature type="domain" description="J" evidence="2">
    <location>
        <begin position="4"/>
        <end position="69"/>
    </location>
</feature>
<keyword evidence="1" id="KW-0143">Chaperone</keyword>
<name>A0AAN8P707_POLSC</name>
<dbReference type="AlphaFoldDB" id="A0AAN8P707"/>
<reference evidence="3 4" key="1">
    <citation type="submission" date="2023-10" db="EMBL/GenBank/DDBJ databases">
        <title>Genomes of two closely related lineages of the louse Polyplax serrata with different host specificities.</title>
        <authorList>
            <person name="Martinu J."/>
            <person name="Tarabai H."/>
            <person name="Stefka J."/>
            <person name="Hypsa V."/>
        </authorList>
    </citation>
    <scope>NUCLEOTIDE SEQUENCE [LARGE SCALE GENOMIC DNA]</scope>
    <source>
        <strain evidence="3">HR10_N</strain>
    </source>
</reference>
<dbReference type="EMBL" id="JAWJWE010000002">
    <property type="protein sequence ID" value="KAK6642338.1"/>
    <property type="molecule type" value="Genomic_DNA"/>
</dbReference>
<evidence type="ECO:0000313" key="4">
    <source>
        <dbReference type="Proteomes" id="UP001372834"/>
    </source>
</evidence>
<dbReference type="PROSITE" id="PS00636">
    <property type="entry name" value="DNAJ_1"/>
    <property type="match status" value="1"/>
</dbReference>
<dbReference type="InterPro" id="IPR001623">
    <property type="entry name" value="DnaJ_domain"/>
</dbReference>
<organism evidence="3 4">
    <name type="scientific">Polyplax serrata</name>
    <name type="common">Common mouse louse</name>
    <dbReference type="NCBI Taxonomy" id="468196"/>
    <lineage>
        <taxon>Eukaryota</taxon>
        <taxon>Metazoa</taxon>
        <taxon>Ecdysozoa</taxon>
        <taxon>Arthropoda</taxon>
        <taxon>Hexapoda</taxon>
        <taxon>Insecta</taxon>
        <taxon>Pterygota</taxon>
        <taxon>Neoptera</taxon>
        <taxon>Paraneoptera</taxon>
        <taxon>Psocodea</taxon>
        <taxon>Troctomorpha</taxon>
        <taxon>Phthiraptera</taxon>
        <taxon>Anoplura</taxon>
        <taxon>Polyplacidae</taxon>
        <taxon>Polyplax</taxon>
    </lineage>
</organism>
<sequence>MPKNYYEILQVKKNAKEDDIKKAYRKLALRHHPDKNSSSPEADSKFKEIAQAYEVLIDKKKREIYDKYGEEGIRSASEDEVCKKFSCDFKGDNKANLAKFFGSGSFQSLFDFECSDGSRLFTFQKDNFSIEDPFKSFGGYDMRHGGLRSTAFKIQEGKEKEISQSETIEYEVLVTLEEILNGCVKKMKITRMITGSNGSAQKEDRIFTINVRPGWKAGTKIVFPEQSVNGKAKSDVTFIIRDKPHPIFKREGSNLKYVAKVSLRKALCGGELEIPTLKGDQIKLNLSNEILQPDTQKRLSGYGLPCPRGRETRGDLIVCFDIRFPNSLPKYVKNILGEALPETI</sequence>
<dbReference type="Gene3D" id="1.10.287.110">
    <property type="entry name" value="DnaJ domain"/>
    <property type="match status" value="1"/>
</dbReference>
<dbReference type="PROSITE" id="PS50076">
    <property type="entry name" value="DNAJ_2"/>
    <property type="match status" value="1"/>
</dbReference>
<protein>
    <recommendedName>
        <fullName evidence="2">J domain-containing protein</fullName>
    </recommendedName>
</protein>
<accession>A0AAN8P707</accession>
<dbReference type="GO" id="GO:0051082">
    <property type="term" value="F:unfolded protein binding"/>
    <property type="evidence" value="ECO:0007669"/>
    <property type="project" value="InterPro"/>
</dbReference>
<dbReference type="PANTHER" id="PTHR24078">
    <property type="entry name" value="DNAJ HOMOLOG SUBFAMILY C MEMBER"/>
    <property type="match status" value="1"/>
</dbReference>
<evidence type="ECO:0000256" key="1">
    <source>
        <dbReference type="ARBA" id="ARBA00023186"/>
    </source>
</evidence>
<dbReference type="GO" id="GO:0051087">
    <property type="term" value="F:protein-folding chaperone binding"/>
    <property type="evidence" value="ECO:0007669"/>
    <property type="project" value="TreeGrafter"/>
</dbReference>
<dbReference type="SUPFAM" id="SSF46565">
    <property type="entry name" value="Chaperone J-domain"/>
    <property type="match status" value="1"/>
</dbReference>
<dbReference type="Gene3D" id="2.60.260.20">
    <property type="entry name" value="Urease metallochaperone UreE, N-terminal domain"/>
    <property type="match status" value="2"/>
</dbReference>
<dbReference type="InterPro" id="IPR008971">
    <property type="entry name" value="HSP40/DnaJ_pept-bd"/>
</dbReference>
<dbReference type="InterPro" id="IPR002939">
    <property type="entry name" value="DnaJ_C"/>
</dbReference>
<dbReference type="CDD" id="cd10747">
    <property type="entry name" value="DnaJ_C"/>
    <property type="match status" value="1"/>
</dbReference>
<dbReference type="GO" id="GO:0006457">
    <property type="term" value="P:protein folding"/>
    <property type="evidence" value="ECO:0007669"/>
    <property type="project" value="InterPro"/>
</dbReference>
<dbReference type="FunFam" id="2.60.260.20:FF:000002">
    <property type="entry name" value="Dnaj homolog subfamily b member"/>
    <property type="match status" value="1"/>
</dbReference>
<dbReference type="Pfam" id="PF01556">
    <property type="entry name" value="DnaJ_C"/>
    <property type="match status" value="1"/>
</dbReference>
<dbReference type="InterPro" id="IPR036869">
    <property type="entry name" value="J_dom_sf"/>
</dbReference>
<proteinExistence type="predicted"/>
<dbReference type="SMART" id="SM00271">
    <property type="entry name" value="DnaJ"/>
    <property type="match status" value="1"/>
</dbReference>
<dbReference type="Pfam" id="PF00226">
    <property type="entry name" value="DnaJ"/>
    <property type="match status" value="1"/>
</dbReference>
<evidence type="ECO:0000313" key="3">
    <source>
        <dbReference type="EMBL" id="KAK6642338.1"/>
    </source>
</evidence>